<sequence>MKSKILIFGVVALVTIIAVFFALQKEEIKINNVSQAIELVKEKYPEFTEVIKTNKNITVENISNGWKIDINIPPNTTQKTEDKNITTIIVYKNGNIEKTEKTIFTKGLTEDRAITLIKEKYTEFKNIQKCEFKEKLMCHQDITTEKLDGKWNITFMNESKGCNNECVIEHYYSFVVDKDGKIVMTRERERTITLETILYNILSYPERMDDGWPYTRNWLEKQFFEISGACESSFLPWNGRLWGIKINQTGKIIFQDLTKRKIYVGSTANYNTLFEKFSTKTINNESDVLEAFERYLKLFGGCGYGGILTGKEEGNTDDIWEWILLAKSKYNFLLLEHKPVIVKKSGSCELNCSTWCFSNWHDVTVVRYKAEISNLGSVNILNKNESVFKDVITYKL</sequence>
<dbReference type="AlphaFoldDB" id="A0A098E8B8"/>
<reference evidence="1" key="1">
    <citation type="submission" date="2014-09" db="EMBL/GenBank/DDBJ databases">
        <authorList>
            <person name="Probst J Alexander"/>
        </authorList>
    </citation>
    <scope>NUCLEOTIDE SEQUENCE</scope>
</reference>
<dbReference type="EMBL" id="CCXY01000122">
    <property type="protein sequence ID" value="CEG12262.1"/>
    <property type="molecule type" value="Genomic_DNA"/>
</dbReference>
<evidence type="ECO:0000313" key="1">
    <source>
        <dbReference type="EMBL" id="CEG12262.1"/>
    </source>
</evidence>
<organism evidence="1">
    <name type="scientific">groundwater metagenome</name>
    <dbReference type="NCBI Taxonomy" id="717931"/>
    <lineage>
        <taxon>unclassified sequences</taxon>
        <taxon>metagenomes</taxon>
        <taxon>ecological metagenomes</taxon>
    </lineage>
</organism>
<gene>
    <name evidence="1" type="ORF">MSIBF_A2080011</name>
</gene>
<accession>A0A098E8B8</accession>
<proteinExistence type="predicted"/>
<name>A0A098E8B8_9ZZZZ</name>
<protein>
    <submittedName>
        <fullName evidence="1">Uncharacterized protein</fullName>
    </submittedName>
</protein>